<dbReference type="InterPro" id="IPR013603">
    <property type="entry name" value="TRASH_TR_C_prok"/>
</dbReference>
<dbReference type="SUPFAM" id="SSF46785">
    <property type="entry name" value="Winged helix' DNA-binding domain"/>
    <property type="match status" value="1"/>
</dbReference>
<dbReference type="AlphaFoldDB" id="Q97BS4"/>
<gene>
    <name evidence="5" type="ORF">TVG0368274</name>
</gene>
<keyword evidence="6" id="KW-1185">Reference proteome</keyword>
<dbReference type="KEGG" id="tvo:TVG0368274"/>
<keyword evidence="2" id="KW-0238">DNA-binding</keyword>
<dbReference type="OrthoDB" id="33200at2157"/>
<keyword evidence="3" id="KW-0804">Transcription</keyword>
<dbReference type="SMART" id="SM00344">
    <property type="entry name" value="HTH_ASNC"/>
    <property type="match status" value="1"/>
</dbReference>
<evidence type="ECO:0000259" key="4">
    <source>
        <dbReference type="PROSITE" id="PS50956"/>
    </source>
</evidence>
<evidence type="ECO:0000256" key="2">
    <source>
        <dbReference type="ARBA" id="ARBA00023125"/>
    </source>
</evidence>
<sequence length="175" mass="20297">MHPEKRNLSNLESRVLRELIDDSRSSVEEISERTGIGRNTVSKIIKDLERNGIIKKYTIKTSYEESEKKIIALTPDDVHIPDDLIYYNFKLSNGKRILVLSKSALDYDFQYDQVWISDTVEEGKAILSNITLYCDYCGNQIHGDPISVKWKNRTYLVCCPNCEKDMLKRLEKDNS</sequence>
<dbReference type="SMART" id="SM00746">
    <property type="entry name" value="TRASH"/>
    <property type="match status" value="1"/>
</dbReference>
<accession>Q97BS4</accession>
<dbReference type="eggNOG" id="arCOG01585">
    <property type="taxonomic scope" value="Archaea"/>
</dbReference>
<reference evidence="5 6" key="2">
    <citation type="journal article" date="2000" name="Proc. Natl. Acad. Sci. U.S.A.">
        <title>Archaeal adaptation to higher temperatures revealed by genomic sequence of Thermoplasma volcanium.</title>
        <authorList>
            <person name="Kawashima T."/>
            <person name="Amano N."/>
            <person name="Koike H."/>
            <person name="Makino S."/>
            <person name="Higuchi S."/>
            <person name="Kawashima-Ohya Y."/>
            <person name="Watanabe K."/>
            <person name="Yamazaki M."/>
            <person name="Kanehori K."/>
            <person name="Kawamoto T."/>
            <person name="Nunoshiba T."/>
            <person name="Yamamoto Y."/>
            <person name="Aramaki H."/>
            <person name="Makino K."/>
            <person name="Suzuki M."/>
        </authorList>
    </citation>
    <scope>NUCLEOTIDE SEQUENCE [LARGE SCALE GENOMIC DNA]</scope>
    <source>
        <strain evidence="6">ATCC 51530 / DSM 4299 / JCM 9571 / NBRC 15438 / GSS1</strain>
    </source>
</reference>
<dbReference type="InterPro" id="IPR036390">
    <property type="entry name" value="WH_DNA-bd_sf"/>
</dbReference>
<dbReference type="PROSITE" id="PS50956">
    <property type="entry name" value="HTH_ASNC_2"/>
    <property type="match status" value="1"/>
</dbReference>
<evidence type="ECO:0000313" key="6">
    <source>
        <dbReference type="Proteomes" id="UP000001017"/>
    </source>
</evidence>
<evidence type="ECO:0000313" key="5">
    <source>
        <dbReference type="EMBL" id="BAB59523.1"/>
    </source>
</evidence>
<dbReference type="Pfam" id="PF08394">
    <property type="entry name" value="Arc_trans_TRASH"/>
    <property type="match status" value="1"/>
</dbReference>
<protein>
    <submittedName>
        <fullName evidence="5">Leucine-responsive regulatory protein [Lrp]</fullName>
    </submittedName>
</protein>
<dbReference type="RefSeq" id="WP_010916635.1">
    <property type="nucleotide sequence ID" value="NC_002689.2"/>
</dbReference>
<feature type="domain" description="HTH asnC-type" evidence="4">
    <location>
        <begin position="8"/>
        <end position="74"/>
    </location>
</feature>
<organism evidence="5 6">
    <name type="scientific">Thermoplasma volcanium (strain ATCC 51530 / DSM 4299 / JCM 9571 / NBRC 15438 / GSS1)</name>
    <dbReference type="NCBI Taxonomy" id="273116"/>
    <lineage>
        <taxon>Archaea</taxon>
        <taxon>Methanobacteriati</taxon>
        <taxon>Thermoplasmatota</taxon>
        <taxon>Thermoplasmata</taxon>
        <taxon>Thermoplasmatales</taxon>
        <taxon>Thermoplasmataceae</taxon>
        <taxon>Thermoplasma</taxon>
    </lineage>
</organism>
<dbReference type="InterPro" id="IPR000485">
    <property type="entry name" value="AsnC-type_HTH_dom"/>
</dbReference>
<dbReference type="STRING" id="273116.gene:9381158"/>
<dbReference type="InterPro" id="IPR011017">
    <property type="entry name" value="TRASH_dom"/>
</dbReference>
<dbReference type="PaxDb" id="273116-14324596"/>
<evidence type="ECO:0000256" key="1">
    <source>
        <dbReference type="ARBA" id="ARBA00023015"/>
    </source>
</evidence>
<keyword evidence="1" id="KW-0805">Transcription regulation</keyword>
<dbReference type="PhylomeDB" id="Q97BS4"/>
<dbReference type="EMBL" id="BA000011">
    <property type="protein sequence ID" value="BAB59523.1"/>
    <property type="molecule type" value="Genomic_DNA"/>
</dbReference>
<dbReference type="GO" id="GO:0043565">
    <property type="term" value="F:sequence-specific DNA binding"/>
    <property type="evidence" value="ECO:0007669"/>
    <property type="project" value="InterPro"/>
</dbReference>
<name>Q97BS4_THEVO</name>
<reference evidence="5 6" key="1">
    <citation type="journal article" date="1999" name="Proc. Jpn. Acad.">
        <title>Determination of the complete genomic DNA sequence of Thermoplasma volvanium GSS1.</title>
        <authorList>
            <person name="Kawashima T."/>
            <person name="Yamamoto Y."/>
            <person name="Aramaki H."/>
            <person name="Nunoshiba T."/>
            <person name="Kawamoto T."/>
            <person name="Watanabe K."/>
            <person name="Yamazaki M."/>
            <person name="Kanehori K."/>
            <person name="Amano N."/>
            <person name="Ohya Y."/>
            <person name="Makino K."/>
            <person name="Suzuki M."/>
        </authorList>
    </citation>
    <scope>NUCLEOTIDE SEQUENCE [LARGE SCALE GENOMIC DNA]</scope>
    <source>
        <strain evidence="6">ATCC 51530 / DSM 4299 / JCM 9571 / NBRC 15438 / GSS1</strain>
    </source>
</reference>
<dbReference type="GeneID" id="1440893"/>
<dbReference type="InterPro" id="IPR036388">
    <property type="entry name" value="WH-like_DNA-bd_sf"/>
</dbReference>
<dbReference type="InterPro" id="IPR019888">
    <property type="entry name" value="Tscrpt_reg_AsnC-like"/>
</dbReference>
<dbReference type="CDD" id="cd00090">
    <property type="entry name" value="HTH_ARSR"/>
    <property type="match status" value="1"/>
</dbReference>
<evidence type="ECO:0000256" key="3">
    <source>
        <dbReference type="ARBA" id="ARBA00023163"/>
    </source>
</evidence>
<dbReference type="Proteomes" id="UP000001017">
    <property type="component" value="Chromosome"/>
</dbReference>
<dbReference type="PRINTS" id="PR00033">
    <property type="entry name" value="HTHASNC"/>
</dbReference>
<dbReference type="HOGENOM" id="CLU_091233_4_1_2"/>
<dbReference type="Pfam" id="PF13412">
    <property type="entry name" value="HTH_24"/>
    <property type="match status" value="1"/>
</dbReference>
<dbReference type="Gene3D" id="1.10.10.10">
    <property type="entry name" value="Winged helix-like DNA-binding domain superfamily/Winged helix DNA-binding domain"/>
    <property type="match status" value="1"/>
</dbReference>
<dbReference type="InterPro" id="IPR011991">
    <property type="entry name" value="ArsR-like_HTH"/>
</dbReference>
<proteinExistence type="predicted"/>